<evidence type="ECO:0000313" key="13">
    <source>
        <dbReference type="Proteomes" id="UP000663881"/>
    </source>
</evidence>
<organism evidence="12 13">
    <name type="scientific">Adineta steineri</name>
    <dbReference type="NCBI Taxonomy" id="433720"/>
    <lineage>
        <taxon>Eukaryota</taxon>
        <taxon>Metazoa</taxon>
        <taxon>Spiralia</taxon>
        <taxon>Gnathifera</taxon>
        <taxon>Rotifera</taxon>
        <taxon>Eurotatoria</taxon>
        <taxon>Bdelloidea</taxon>
        <taxon>Adinetida</taxon>
        <taxon>Adinetidae</taxon>
        <taxon>Adineta</taxon>
    </lineage>
</organism>
<evidence type="ECO:0000256" key="6">
    <source>
        <dbReference type="ARBA" id="ARBA00017098"/>
    </source>
</evidence>
<feature type="non-terminal residue" evidence="12">
    <location>
        <position position="1"/>
    </location>
</feature>
<comment type="similarity">
    <text evidence="4">Belongs to the uricase family.</text>
</comment>
<evidence type="ECO:0000256" key="9">
    <source>
        <dbReference type="ARBA" id="ARBA00023140"/>
    </source>
</evidence>
<sequence>HIFAHVQSINNIHLTMPNIHCIPVDLTRFGEQNKNEIFMPIDDPHGYIQCAMNRSSSSKLNLKSKL</sequence>
<evidence type="ECO:0000256" key="1">
    <source>
        <dbReference type="ARBA" id="ARBA00003860"/>
    </source>
</evidence>
<dbReference type="GO" id="GO:0004846">
    <property type="term" value="F:urate oxidase activity"/>
    <property type="evidence" value="ECO:0007669"/>
    <property type="project" value="UniProtKB-EC"/>
</dbReference>
<name>A0A820QIF6_9BILA</name>
<dbReference type="GO" id="GO:0019628">
    <property type="term" value="P:urate catabolic process"/>
    <property type="evidence" value="ECO:0007669"/>
    <property type="project" value="UniProtKB-UniPathway"/>
</dbReference>
<dbReference type="UniPathway" id="UPA00394">
    <property type="reaction ID" value="UER00650"/>
</dbReference>
<accession>A0A820QIF6</accession>
<evidence type="ECO:0000256" key="5">
    <source>
        <dbReference type="ARBA" id="ARBA00012598"/>
    </source>
</evidence>
<dbReference type="GO" id="GO:0006145">
    <property type="term" value="P:purine nucleobase catabolic process"/>
    <property type="evidence" value="ECO:0007669"/>
    <property type="project" value="TreeGrafter"/>
</dbReference>
<evidence type="ECO:0000256" key="11">
    <source>
        <dbReference type="ARBA" id="ARBA00048818"/>
    </source>
</evidence>
<dbReference type="EC" id="1.7.3.3" evidence="5"/>
<dbReference type="GO" id="GO:0005777">
    <property type="term" value="C:peroxisome"/>
    <property type="evidence" value="ECO:0007669"/>
    <property type="project" value="UniProtKB-SubCell"/>
</dbReference>
<reference evidence="12" key="1">
    <citation type="submission" date="2021-02" db="EMBL/GenBank/DDBJ databases">
        <authorList>
            <person name="Nowell W R."/>
        </authorList>
    </citation>
    <scope>NUCLEOTIDE SEQUENCE</scope>
</reference>
<dbReference type="Gene3D" id="3.10.270.10">
    <property type="entry name" value="Urate Oxidase"/>
    <property type="match status" value="1"/>
</dbReference>
<dbReference type="PANTHER" id="PTHR42874">
    <property type="entry name" value="URICASE"/>
    <property type="match status" value="1"/>
</dbReference>
<dbReference type="EMBL" id="CAJOAY010030519">
    <property type="protein sequence ID" value="CAF4419737.1"/>
    <property type="molecule type" value="Genomic_DNA"/>
</dbReference>
<dbReference type="SUPFAM" id="SSF55620">
    <property type="entry name" value="Tetrahydrobiopterin biosynthesis enzymes-like"/>
    <property type="match status" value="1"/>
</dbReference>
<evidence type="ECO:0000256" key="10">
    <source>
        <dbReference type="ARBA" id="ARBA00031317"/>
    </source>
</evidence>
<evidence type="ECO:0000256" key="4">
    <source>
        <dbReference type="ARBA" id="ARBA00009760"/>
    </source>
</evidence>
<evidence type="ECO:0000313" key="12">
    <source>
        <dbReference type="EMBL" id="CAF4419737.1"/>
    </source>
</evidence>
<proteinExistence type="inferred from homology"/>
<evidence type="ECO:0000256" key="3">
    <source>
        <dbReference type="ARBA" id="ARBA00004831"/>
    </source>
</evidence>
<comment type="subcellular location">
    <subcellularLocation>
        <location evidence="2">Peroxisome</location>
    </subcellularLocation>
</comment>
<protein>
    <recommendedName>
        <fullName evidence="6">Uricase</fullName>
        <ecNumber evidence="5">1.7.3.3</ecNumber>
    </recommendedName>
    <alternativeName>
        <fullName evidence="10">Urate oxidase</fullName>
    </alternativeName>
</protein>
<dbReference type="AlphaFoldDB" id="A0A820QIF6"/>
<gene>
    <name evidence="12" type="ORF">OKA104_LOCUS52448</name>
</gene>
<dbReference type="InterPro" id="IPR002042">
    <property type="entry name" value="Uricase"/>
</dbReference>
<evidence type="ECO:0000256" key="8">
    <source>
        <dbReference type="ARBA" id="ARBA00023002"/>
    </source>
</evidence>
<keyword evidence="7" id="KW-0659">Purine metabolism</keyword>
<dbReference type="PANTHER" id="PTHR42874:SF1">
    <property type="entry name" value="URICASE"/>
    <property type="match status" value="1"/>
</dbReference>
<evidence type="ECO:0000256" key="7">
    <source>
        <dbReference type="ARBA" id="ARBA00022631"/>
    </source>
</evidence>
<comment type="caution">
    <text evidence="12">The sequence shown here is derived from an EMBL/GenBank/DDBJ whole genome shotgun (WGS) entry which is preliminary data.</text>
</comment>
<comment type="function">
    <text evidence="1">Catalyzes the oxidation of uric acid to 5-hydroxyisourate, which is further processed to form (S)-allantoin.</text>
</comment>
<comment type="pathway">
    <text evidence="3">Purine metabolism; urate degradation; (S)-allantoin from urate: step 1/3.</text>
</comment>
<dbReference type="Pfam" id="PF01014">
    <property type="entry name" value="Uricase"/>
    <property type="match status" value="1"/>
</dbReference>
<keyword evidence="9" id="KW-0576">Peroxisome</keyword>
<comment type="catalytic activity">
    <reaction evidence="11">
        <text>urate + O2 + H2O = 5-hydroxyisourate + H2O2</text>
        <dbReference type="Rhea" id="RHEA:21368"/>
        <dbReference type="ChEBI" id="CHEBI:15377"/>
        <dbReference type="ChEBI" id="CHEBI:15379"/>
        <dbReference type="ChEBI" id="CHEBI:16240"/>
        <dbReference type="ChEBI" id="CHEBI:17775"/>
        <dbReference type="ChEBI" id="CHEBI:18072"/>
        <dbReference type="EC" id="1.7.3.3"/>
    </reaction>
</comment>
<dbReference type="Proteomes" id="UP000663881">
    <property type="component" value="Unassembled WGS sequence"/>
</dbReference>
<keyword evidence="8" id="KW-0560">Oxidoreductase</keyword>
<evidence type="ECO:0000256" key="2">
    <source>
        <dbReference type="ARBA" id="ARBA00004275"/>
    </source>
</evidence>